<name>A0A078K5C0_PLAYE</name>
<protein>
    <submittedName>
        <fullName evidence="2">Uncharacterized protein</fullName>
    </submittedName>
</protein>
<evidence type="ECO:0000313" key="5">
    <source>
        <dbReference type="Proteomes" id="UP000072904"/>
    </source>
</evidence>
<dbReference type="RefSeq" id="XP_022811683.1">
    <property type="nucleotide sequence ID" value="XM_022955231.1"/>
</dbReference>
<dbReference type="VEuPathDB" id="PlasmoDB:PY07004"/>
<dbReference type="Proteomes" id="UP000072874">
    <property type="component" value="Chromosome 5"/>
</dbReference>
<evidence type="ECO:0000313" key="3">
    <source>
        <dbReference type="EMBL" id="VTZ74312.1"/>
    </source>
</evidence>
<dbReference type="VEuPathDB" id="PlasmoDB:Py17XNL_000504509"/>
<organism evidence="2 5">
    <name type="scientific">Plasmodium yoelii</name>
    <dbReference type="NCBI Taxonomy" id="5861"/>
    <lineage>
        <taxon>Eukaryota</taxon>
        <taxon>Sar</taxon>
        <taxon>Alveolata</taxon>
        <taxon>Apicomplexa</taxon>
        <taxon>Aconoidasida</taxon>
        <taxon>Haemosporida</taxon>
        <taxon>Plasmodiidae</taxon>
        <taxon>Plasmodium</taxon>
        <taxon>Plasmodium (Vinckeia)</taxon>
    </lineage>
</organism>
<reference evidence="2" key="3">
    <citation type="submission" date="2014-05" db="EMBL/GenBank/DDBJ databases">
        <authorList>
            <person name="Aslett A.Martin."/>
            <person name="De Silva Nishadi"/>
        </authorList>
    </citation>
    <scope>NUCLEOTIDE SEQUENCE</scope>
    <source>
        <strain evidence="2">YM</strain>
    </source>
</reference>
<reference evidence="3" key="4">
    <citation type="submission" date="2019-05" db="EMBL/GenBank/DDBJ databases">
        <authorList>
            <consortium name="Pathogen Informatics"/>
        </authorList>
    </citation>
    <scope>NUCLEOTIDE SEQUENCE</scope>
    <source>
        <strain evidence="3">17X</strain>
    </source>
</reference>
<reference evidence="4 5" key="1">
    <citation type="journal article" date="2014" name="BMC Biol.">
        <title>A comprehensive evaluation of rodent malaria parasite genomes and gene expression.</title>
        <authorList>
            <person name="Otto T.D."/>
            <person name="Bohme U."/>
            <person name="Jackson A.P."/>
            <person name="Hunt M."/>
            <person name="Franke-Fayard B."/>
            <person name="Hoeijmakers W.A."/>
            <person name="Religa A.A."/>
            <person name="Robertson L."/>
            <person name="Sanders M."/>
            <person name="Ogun S.A."/>
            <person name="Cunningham D."/>
            <person name="Erhart A."/>
            <person name="Billker O."/>
            <person name="Khan S.M."/>
            <person name="Stunnenberg H.G."/>
            <person name="Langhorne J."/>
            <person name="Holder A.A."/>
            <person name="Waters A.P."/>
            <person name="Newbold C.I."/>
            <person name="Pain A."/>
            <person name="Berriman M."/>
            <person name="Janse C.J."/>
        </authorList>
    </citation>
    <scope>NUCLEOTIDE SEQUENCE [LARGE SCALE GENOMIC DNA]</scope>
    <source>
        <strain evidence="3 4">17X</strain>
        <strain evidence="2 5">YM</strain>
    </source>
</reference>
<evidence type="ECO:0000313" key="4">
    <source>
        <dbReference type="Proteomes" id="UP000072874"/>
    </source>
</evidence>
<dbReference type="GeneID" id="3854223"/>
<evidence type="ECO:0000256" key="1">
    <source>
        <dbReference type="SAM" id="MobiDB-lite"/>
    </source>
</evidence>
<dbReference type="Proteomes" id="UP000072904">
    <property type="component" value="Chromosome 5"/>
</dbReference>
<gene>
    <name evidence="3" type="ORF">PY17X_0515400</name>
    <name evidence="2" type="ORF">PYYM_0514800</name>
</gene>
<dbReference type="OMA" id="IPLYMKC"/>
<feature type="region of interest" description="Disordered" evidence="1">
    <location>
        <begin position="1"/>
        <end position="21"/>
    </location>
</feature>
<reference evidence="3" key="2">
    <citation type="submission" date="2014-05" db="EMBL/GenBank/DDBJ databases">
        <authorList>
            <person name="Aslett M.A."/>
            <person name="De Silva N."/>
        </authorList>
    </citation>
    <scope>NUCLEOTIDE SEQUENCE</scope>
    <source>
        <strain evidence="3">17X</strain>
    </source>
</reference>
<dbReference type="KEGG" id="pyo:PY17X_0515400"/>
<dbReference type="EMBL" id="LK934633">
    <property type="protein sequence ID" value="CDU16743.1"/>
    <property type="molecule type" value="Genomic_DNA"/>
</dbReference>
<dbReference type="VEuPathDB" id="PlasmoDB:PYYM_0514800"/>
<dbReference type="EMBL" id="LM993659">
    <property type="protein sequence ID" value="VTZ74312.1"/>
    <property type="molecule type" value="Genomic_DNA"/>
</dbReference>
<dbReference type="AlphaFoldDB" id="A0A078K5C0"/>
<evidence type="ECO:0000313" key="2">
    <source>
        <dbReference type="EMBL" id="CDU16743.1"/>
    </source>
</evidence>
<proteinExistence type="predicted"/>
<sequence length="224" mass="26550">MKKEKKSQPDEESNVPDQMSLKRDKKQIEALVYSLKRNIHEYDELKNRADYFFSSNNLLHETLFNLCKFIPNDKDILNSEKNIKNYNSEICLEFTNSDTNSWSNKTMIDDITLNENKENNKPNIPFCNIREKEKKNTCVEWLGFINEANGYAATKICSPFVSHEYYTYANRIVYFLFQKTNYLKIEDFLNNHNFVNKIIPMYMKCKNKLCVKLSHINGSNDLYL</sequence>
<dbReference type="OrthoDB" id="328505at2759"/>
<accession>A0A078K5C0</accession>
<dbReference type="VEuPathDB" id="PlasmoDB:PY17X_0515400"/>